<evidence type="ECO:0000256" key="5">
    <source>
        <dbReference type="ARBA" id="ARBA00023163"/>
    </source>
</evidence>
<dbReference type="AlphaFoldDB" id="A0A222UB44"/>
<evidence type="ECO:0000313" key="9">
    <source>
        <dbReference type="EMBL" id="ASR18126.1"/>
    </source>
</evidence>
<dbReference type="GO" id="GO:0003677">
    <property type="term" value="F:DNA binding"/>
    <property type="evidence" value="ECO:0007669"/>
    <property type="project" value="UniProtKB-KW"/>
</dbReference>
<gene>
    <name evidence="9" type="primary">R2R3MYB41</name>
</gene>
<evidence type="ECO:0000256" key="4">
    <source>
        <dbReference type="ARBA" id="ARBA00023125"/>
    </source>
</evidence>
<dbReference type="PANTHER" id="PTHR47999">
    <property type="entry name" value="TRANSCRIPTION FACTOR MYB8-RELATED-RELATED"/>
    <property type="match status" value="1"/>
</dbReference>
<feature type="domain" description="Myb-like" evidence="7">
    <location>
        <begin position="50"/>
        <end position="102"/>
    </location>
</feature>
<feature type="domain" description="HTH myb-type" evidence="8">
    <location>
        <begin position="103"/>
        <end position="157"/>
    </location>
</feature>
<dbReference type="PANTHER" id="PTHR47999:SF86">
    <property type="entry name" value="MYB-RELATED PROTEIN MYB4-LIKE"/>
    <property type="match status" value="1"/>
</dbReference>
<dbReference type="SUPFAM" id="SSF46689">
    <property type="entry name" value="Homeodomain-like"/>
    <property type="match status" value="1"/>
</dbReference>
<dbReference type="GO" id="GO:0005634">
    <property type="term" value="C:nucleus"/>
    <property type="evidence" value="ECO:0007669"/>
    <property type="project" value="UniProtKB-SubCell"/>
</dbReference>
<evidence type="ECO:0000259" key="7">
    <source>
        <dbReference type="PROSITE" id="PS50090"/>
    </source>
</evidence>
<keyword evidence="5" id="KW-0804">Transcription</keyword>
<dbReference type="FunFam" id="1.10.10.60:FF:000015">
    <property type="entry name" value="Transcription factor RAX3"/>
    <property type="match status" value="1"/>
</dbReference>
<feature type="domain" description="HTH myb-type" evidence="8">
    <location>
        <begin position="50"/>
        <end position="102"/>
    </location>
</feature>
<keyword evidence="3" id="KW-0805">Transcription regulation</keyword>
<evidence type="ECO:0000256" key="3">
    <source>
        <dbReference type="ARBA" id="ARBA00023015"/>
    </source>
</evidence>
<evidence type="ECO:0000256" key="2">
    <source>
        <dbReference type="ARBA" id="ARBA00022737"/>
    </source>
</evidence>
<dbReference type="EMBL" id="KY703752">
    <property type="protein sequence ID" value="ASR18126.1"/>
    <property type="molecule type" value="mRNA"/>
</dbReference>
<dbReference type="PROSITE" id="PS50090">
    <property type="entry name" value="MYB_LIKE"/>
    <property type="match status" value="2"/>
</dbReference>
<protein>
    <submittedName>
        <fullName evidence="9">R2R3MYB41</fullName>
    </submittedName>
</protein>
<dbReference type="PROSITE" id="PS51294">
    <property type="entry name" value="HTH_MYB"/>
    <property type="match status" value="2"/>
</dbReference>
<keyword evidence="6" id="KW-0539">Nucleus</keyword>
<feature type="domain" description="Myb-like" evidence="7">
    <location>
        <begin position="103"/>
        <end position="153"/>
    </location>
</feature>
<keyword evidence="2" id="KW-0677">Repeat</keyword>
<sequence>MSFNVFQGQEGSTLLLGNRFIDDSVSLPFAIGEIKVKSDHMMGRSPCCSKHSVNRGAWTAVEDSLLRKYIETHGEGGWRSLPKKAGLQRCGKSCRLRWLNYLRPNIKHGNISADEEELIIRMHGLLGNRWSLIAGRVPGRTDNEIKNYWNTHLGKKVAALKGDDTKTHKNVVQNSPTLACNMNSSDDMPSSSISKLKKTNMDRSRSSAFVIPNVHNLKYIDTSNRFSSLQGTVHVMDGGKSLHCNPKAIGPSLQGNSPMDDKIDSNPVKANLISTELHSTVSLVKLHDVEPHASDVLENDDNLYLSNTVSEDDELFLDTDCSMEESPEILNLLKHHNNVNTEDGSNITPASTPDDHMLDQMNGKNIIQEQRSQILDVLNFFEVGEAEKEVCCNIHEWGQDRHYLKGSSSRLMDDRLIQWPDDHEDMQLQGGNGFGIASPHLDYAGLTDGATWEASVWYEE</sequence>
<dbReference type="CDD" id="cd00167">
    <property type="entry name" value="SANT"/>
    <property type="match status" value="2"/>
</dbReference>
<dbReference type="InterPro" id="IPR009057">
    <property type="entry name" value="Homeodomain-like_sf"/>
</dbReference>
<dbReference type="InterPro" id="IPR015495">
    <property type="entry name" value="Myb_TF_plants"/>
</dbReference>
<dbReference type="Pfam" id="PF00249">
    <property type="entry name" value="Myb_DNA-binding"/>
    <property type="match status" value="2"/>
</dbReference>
<accession>A0A222UB44</accession>
<reference evidence="9" key="1">
    <citation type="journal article" date="2017" name="Physiol. Mol. Biol. Plants">
        <title>Identification and expression analysis under abiotic stress of the R2R3-MYB genes in Ginkgo biloba L.</title>
        <authorList>
            <person name="Liu X."/>
            <person name="Yu W."/>
            <person name="Zhang X."/>
            <person name="Wang G."/>
            <person name="Cao F."/>
            <person name="Cheng H."/>
        </authorList>
    </citation>
    <scope>NUCLEOTIDE SEQUENCE</scope>
</reference>
<evidence type="ECO:0000256" key="6">
    <source>
        <dbReference type="ARBA" id="ARBA00023242"/>
    </source>
</evidence>
<organism evidence="9">
    <name type="scientific">Ginkgo biloba</name>
    <name type="common">Ginkgo</name>
    <name type="synonym">Maidenhair tree</name>
    <dbReference type="NCBI Taxonomy" id="3311"/>
    <lineage>
        <taxon>Eukaryota</taxon>
        <taxon>Viridiplantae</taxon>
        <taxon>Streptophyta</taxon>
        <taxon>Embryophyta</taxon>
        <taxon>Tracheophyta</taxon>
        <taxon>Spermatophyta</taxon>
        <taxon>Ginkgoidae</taxon>
        <taxon>Ginkgoales</taxon>
        <taxon>Ginkgoaceae</taxon>
        <taxon>Ginkgo</taxon>
    </lineage>
</organism>
<dbReference type="SMART" id="SM00717">
    <property type="entry name" value="SANT"/>
    <property type="match status" value="2"/>
</dbReference>
<dbReference type="InterPro" id="IPR017930">
    <property type="entry name" value="Myb_dom"/>
</dbReference>
<evidence type="ECO:0000256" key="1">
    <source>
        <dbReference type="ARBA" id="ARBA00004123"/>
    </source>
</evidence>
<dbReference type="SMR" id="A0A222UB44"/>
<proteinExistence type="evidence at transcript level"/>
<name>A0A222UB44_GINBI</name>
<comment type="subcellular location">
    <subcellularLocation>
        <location evidence="1">Nucleus</location>
    </subcellularLocation>
</comment>
<dbReference type="InterPro" id="IPR001005">
    <property type="entry name" value="SANT/Myb"/>
</dbReference>
<dbReference type="Gene3D" id="1.10.10.60">
    <property type="entry name" value="Homeodomain-like"/>
    <property type="match status" value="2"/>
</dbReference>
<evidence type="ECO:0000259" key="8">
    <source>
        <dbReference type="PROSITE" id="PS51294"/>
    </source>
</evidence>
<keyword evidence="4" id="KW-0238">DNA-binding</keyword>